<comment type="caution">
    <text evidence="2">The sequence shown here is derived from an EMBL/GenBank/DDBJ whole genome shotgun (WGS) entry which is preliminary data.</text>
</comment>
<evidence type="ECO:0000313" key="2">
    <source>
        <dbReference type="EMBL" id="GAA1663831.1"/>
    </source>
</evidence>
<organism evidence="2 3">
    <name type="scientific">Microbacterium lacus</name>
    <dbReference type="NCBI Taxonomy" id="415217"/>
    <lineage>
        <taxon>Bacteria</taxon>
        <taxon>Bacillati</taxon>
        <taxon>Actinomycetota</taxon>
        <taxon>Actinomycetes</taxon>
        <taxon>Micrococcales</taxon>
        <taxon>Microbacteriaceae</taxon>
        <taxon>Microbacterium</taxon>
    </lineage>
</organism>
<evidence type="ECO:0000313" key="3">
    <source>
        <dbReference type="Proteomes" id="UP001500596"/>
    </source>
</evidence>
<reference evidence="2 3" key="1">
    <citation type="journal article" date="2019" name="Int. J. Syst. Evol. Microbiol.">
        <title>The Global Catalogue of Microorganisms (GCM) 10K type strain sequencing project: providing services to taxonomists for standard genome sequencing and annotation.</title>
        <authorList>
            <consortium name="The Broad Institute Genomics Platform"/>
            <consortium name="The Broad Institute Genome Sequencing Center for Infectious Disease"/>
            <person name="Wu L."/>
            <person name="Ma J."/>
        </authorList>
    </citation>
    <scope>NUCLEOTIDE SEQUENCE [LARGE SCALE GENOMIC DNA]</scope>
    <source>
        <strain evidence="2 3">JCM 15575</strain>
    </source>
</reference>
<proteinExistence type="predicted"/>
<dbReference type="EMBL" id="BAAAPK010000001">
    <property type="protein sequence ID" value="GAA1663831.1"/>
    <property type="molecule type" value="Genomic_DNA"/>
</dbReference>
<gene>
    <name evidence="2" type="ORF">GCM10009807_04940</name>
</gene>
<keyword evidence="3" id="KW-1185">Reference proteome</keyword>
<protein>
    <submittedName>
        <fullName evidence="2">Uncharacterized protein</fullName>
    </submittedName>
</protein>
<accession>A0ABN2G1N6</accession>
<evidence type="ECO:0000256" key="1">
    <source>
        <dbReference type="SAM" id="MobiDB-lite"/>
    </source>
</evidence>
<dbReference type="Proteomes" id="UP001500596">
    <property type="component" value="Unassembled WGS sequence"/>
</dbReference>
<feature type="region of interest" description="Disordered" evidence="1">
    <location>
        <begin position="1"/>
        <end position="30"/>
    </location>
</feature>
<sequence>MPASLESATGVRPRPRTVSSPARVKRRGDIDTQGVLGARTVRFLPAVARGQRQRLATRPRRWRNAYPARTVKFTMEENT</sequence>
<name>A0ABN2G1N6_9MICO</name>